<dbReference type="EMBL" id="SJPJ01000001">
    <property type="protein sequence ID" value="TWT81688.1"/>
    <property type="molecule type" value="Genomic_DNA"/>
</dbReference>
<name>A0A5C5Z2X8_9BACT</name>
<organism evidence="1 2">
    <name type="scientific">Novipirellula herctigrandis</name>
    <dbReference type="NCBI Taxonomy" id="2527986"/>
    <lineage>
        <taxon>Bacteria</taxon>
        <taxon>Pseudomonadati</taxon>
        <taxon>Planctomycetota</taxon>
        <taxon>Planctomycetia</taxon>
        <taxon>Pirellulales</taxon>
        <taxon>Pirellulaceae</taxon>
        <taxon>Novipirellula</taxon>
    </lineage>
</organism>
<accession>A0A5C5Z2X8</accession>
<comment type="caution">
    <text evidence="1">The sequence shown here is derived from an EMBL/GenBank/DDBJ whole genome shotgun (WGS) entry which is preliminary data.</text>
</comment>
<evidence type="ECO:0000313" key="2">
    <source>
        <dbReference type="Proteomes" id="UP000315010"/>
    </source>
</evidence>
<protein>
    <submittedName>
        <fullName evidence="1">Uncharacterized protein</fullName>
    </submittedName>
</protein>
<dbReference type="AlphaFoldDB" id="A0A5C5Z2X8"/>
<keyword evidence="2" id="KW-1185">Reference proteome</keyword>
<evidence type="ECO:0000313" key="1">
    <source>
        <dbReference type="EMBL" id="TWT81688.1"/>
    </source>
</evidence>
<proteinExistence type="predicted"/>
<dbReference type="Proteomes" id="UP000315010">
    <property type="component" value="Unassembled WGS sequence"/>
</dbReference>
<reference evidence="1 2" key="1">
    <citation type="submission" date="2019-02" db="EMBL/GenBank/DDBJ databases">
        <title>Deep-cultivation of Planctomycetes and their phenomic and genomic characterization uncovers novel biology.</title>
        <authorList>
            <person name="Wiegand S."/>
            <person name="Jogler M."/>
            <person name="Boedeker C."/>
            <person name="Pinto D."/>
            <person name="Vollmers J."/>
            <person name="Rivas-Marin E."/>
            <person name="Kohn T."/>
            <person name="Peeters S.H."/>
            <person name="Heuer A."/>
            <person name="Rast P."/>
            <person name="Oberbeckmann S."/>
            <person name="Bunk B."/>
            <person name="Jeske O."/>
            <person name="Meyerdierks A."/>
            <person name="Storesund J.E."/>
            <person name="Kallscheuer N."/>
            <person name="Luecker S."/>
            <person name="Lage O.M."/>
            <person name="Pohl T."/>
            <person name="Merkel B.J."/>
            <person name="Hornburger P."/>
            <person name="Mueller R.-W."/>
            <person name="Bruemmer F."/>
            <person name="Labrenz M."/>
            <person name="Spormann A.M."/>
            <person name="Op Den Camp H."/>
            <person name="Overmann J."/>
            <person name="Amann R."/>
            <person name="Jetten M.S.M."/>
            <person name="Mascher T."/>
            <person name="Medema M.H."/>
            <person name="Devos D.P."/>
            <person name="Kaster A.-K."/>
            <person name="Ovreas L."/>
            <person name="Rohde M."/>
            <person name="Galperin M.Y."/>
            <person name="Jogler C."/>
        </authorList>
    </citation>
    <scope>NUCLEOTIDE SEQUENCE [LARGE SCALE GENOMIC DNA]</scope>
    <source>
        <strain evidence="1 2">CA13</strain>
    </source>
</reference>
<sequence length="60" mass="6548">MPVMISTSNPLQAAANMVFTQGRGFVVGKSFGLPCLFASVTHFGLPCRGHRLFGNVVFFW</sequence>
<gene>
    <name evidence="1" type="ORF">CA13_31410</name>
</gene>